<evidence type="ECO:0000313" key="3">
    <source>
        <dbReference type="Proteomes" id="UP000265703"/>
    </source>
</evidence>
<proteinExistence type="predicted"/>
<keyword evidence="1" id="KW-0472">Membrane</keyword>
<keyword evidence="1" id="KW-1133">Transmembrane helix</keyword>
<keyword evidence="3" id="KW-1185">Reference proteome</keyword>
<organism evidence="2 3">
    <name type="scientific">Glomus cerebriforme</name>
    <dbReference type="NCBI Taxonomy" id="658196"/>
    <lineage>
        <taxon>Eukaryota</taxon>
        <taxon>Fungi</taxon>
        <taxon>Fungi incertae sedis</taxon>
        <taxon>Mucoromycota</taxon>
        <taxon>Glomeromycotina</taxon>
        <taxon>Glomeromycetes</taxon>
        <taxon>Glomerales</taxon>
        <taxon>Glomeraceae</taxon>
        <taxon>Glomus</taxon>
    </lineage>
</organism>
<gene>
    <name evidence="2" type="ORF">C1645_749775</name>
</gene>
<evidence type="ECO:0000313" key="2">
    <source>
        <dbReference type="EMBL" id="RIA98412.1"/>
    </source>
</evidence>
<reference evidence="2 3" key="1">
    <citation type="submission" date="2018-06" db="EMBL/GenBank/DDBJ databases">
        <title>Comparative genomics reveals the genomic features of Rhizophagus irregularis, R. cerebriforme, R. diaphanum and Gigaspora rosea, and their symbiotic lifestyle signature.</title>
        <authorList>
            <person name="Morin E."/>
            <person name="San Clemente H."/>
            <person name="Chen E.C.H."/>
            <person name="De La Providencia I."/>
            <person name="Hainaut M."/>
            <person name="Kuo A."/>
            <person name="Kohler A."/>
            <person name="Murat C."/>
            <person name="Tang N."/>
            <person name="Roy S."/>
            <person name="Loubradou J."/>
            <person name="Henrissat B."/>
            <person name="Grigoriev I.V."/>
            <person name="Corradi N."/>
            <person name="Roux C."/>
            <person name="Martin F.M."/>
        </authorList>
    </citation>
    <scope>NUCLEOTIDE SEQUENCE [LARGE SCALE GENOMIC DNA]</scope>
    <source>
        <strain evidence="2 3">DAOM 227022</strain>
    </source>
</reference>
<dbReference type="EMBL" id="QKYT01000015">
    <property type="protein sequence ID" value="RIA98412.1"/>
    <property type="molecule type" value="Genomic_DNA"/>
</dbReference>
<dbReference type="Proteomes" id="UP000265703">
    <property type="component" value="Unassembled WGS sequence"/>
</dbReference>
<dbReference type="AlphaFoldDB" id="A0A397TKF7"/>
<protein>
    <submittedName>
        <fullName evidence="2">Uncharacterized protein</fullName>
    </submittedName>
</protein>
<feature type="transmembrane region" description="Helical" evidence="1">
    <location>
        <begin position="42"/>
        <end position="61"/>
    </location>
</feature>
<comment type="caution">
    <text evidence="2">The sequence shown here is derived from an EMBL/GenBank/DDBJ whole genome shotgun (WGS) entry which is preliminary data.</text>
</comment>
<name>A0A397TKF7_9GLOM</name>
<keyword evidence="1" id="KW-0812">Transmembrane</keyword>
<evidence type="ECO:0000256" key="1">
    <source>
        <dbReference type="SAM" id="Phobius"/>
    </source>
</evidence>
<accession>A0A397TKF7</accession>
<sequence length="71" mass="8586">MQQKIQKRNIWCKILILILWVRILLGFKMIPPMKQLLPTFTYSHIWFIVLFTVASMTKILISRQDHNPENF</sequence>
<feature type="transmembrane region" description="Helical" evidence="1">
    <location>
        <begin position="12"/>
        <end position="30"/>
    </location>
</feature>